<evidence type="ECO:0000313" key="2">
    <source>
        <dbReference type="EMBL" id="MBM2614919.1"/>
    </source>
</evidence>
<dbReference type="RefSeq" id="WP_203374769.1">
    <property type="nucleotide sequence ID" value="NZ_JAENHP010000001.1"/>
</dbReference>
<feature type="compositionally biased region" description="Low complexity" evidence="1">
    <location>
        <begin position="64"/>
        <end position="84"/>
    </location>
</feature>
<organism evidence="2 3">
    <name type="scientific">Paractinoplanes ovalisporus</name>
    <dbReference type="NCBI Taxonomy" id="2810368"/>
    <lineage>
        <taxon>Bacteria</taxon>
        <taxon>Bacillati</taxon>
        <taxon>Actinomycetota</taxon>
        <taxon>Actinomycetes</taxon>
        <taxon>Micromonosporales</taxon>
        <taxon>Micromonosporaceae</taxon>
        <taxon>Paractinoplanes</taxon>
    </lineage>
</organism>
<gene>
    <name evidence="2" type="ORF">JIG36_05020</name>
</gene>
<name>A0ABS2A519_9ACTN</name>
<dbReference type="EMBL" id="JAENHP010000001">
    <property type="protein sequence ID" value="MBM2614919.1"/>
    <property type="molecule type" value="Genomic_DNA"/>
</dbReference>
<sequence length="114" mass="11678">MTGTVDLRTLLFDDPAGAADALAATVLGQPGGDMDGAVRAMPEAARKAALTRLTEAATGLLEQTSPRSSSTAGASTRGSARRLGPAWPSRTPGGPSAWPRTPSRSTTNPRWSCT</sequence>
<evidence type="ECO:0000313" key="3">
    <source>
        <dbReference type="Proteomes" id="UP000632138"/>
    </source>
</evidence>
<feature type="compositionally biased region" description="Polar residues" evidence="1">
    <location>
        <begin position="102"/>
        <end position="114"/>
    </location>
</feature>
<proteinExistence type="predicted"/>
<keyword evidence="3" id="KW-1185">Reference proteome</keyword>
<protein>
    <submittedName>
        <fullName evidence="2">Uncharacterized protein</fullName>
    </submittedName>
</protein>
<evidence type="ECO:0000256" key="1">
    <source>
        <dbReference type="SAM" id="MobiDB-lite"/>
    </source>
</evidence>
<reference evidence="2 3" key="1">
    <citation type="submission" date="2021-01" db="EMBL/GenBank/DDBJ databases">
        <title>Actinoplanes sp. nov. LDG1-06 isolated from lichen.</title>
        <authorList>
            <person name="Saeng-In P."/>
            <person name="Phongsopitanun W."/>
            <person name="Kanchanasin P."/>
            <person name="Yuki M."/>
            <person name="Kudo T."/>
            <person name="Ohkuma M."/>
            <person name="Tanasupawat S."/>
        </authorList>
    </citation>
    <scope>NUCLEOTIDE SEQUENCE [LARGE SCALE GENOMIC DNA]</scope>
    <source>
        <strain evidence="2 3">LDG1-06</strain>
    </source>
</reference>
<accession>A0ABS2A519</accession>
<feature type="region of interest" description="Disordered" evidence="1">
    <location>
        <begin position="56"/>
        <end position="114"/>
    </location>
</feature>
<comment type="caution">
    <text evidence="2">The sequence shown here is derived from an EMBL/GenBank/DDBJ whole genome shotgun (WGS) entry which is preliminary data.</text>
</comment>
<dbReference type="Proteomes" id="UP000632138">
    <property type="component" value="Unassembled WGS sequence"/>
</dbReference>